<keyword evidence="5" id="KW-1185">Reference proteome</keyword>
<accession>A0ABW4SVD9</accession>
<dbReference type="PROSITE" id="PS51898">
    <property type="entry name" value="TYR_RECOMBINASE"/>
    <property type="match status" value="1"/>
</dbReference>
<dbReference type="Proteomes" id="UP001597368">
    <property type="component" value="Unassembled WGS sequence"/>
</dbReference>
<dbReference type="InterPro" id="IPR002104">
    <property type="entry name" value="Integrase_catalytic"/>
</dbReference>
<proteinExistence type="predicted"/>
<evidence type="ECO:0000313" key="4">
    <source>
        <dbReference type="EMBL" id="MFD1932621.1"/>
    </source>
</evidence>
<name>A0ABW4SVD9_9ACTN</name>
<evidence type="ECO:0000259" key="3">
    <source>
        <dbReference type="PROSITE" id="PS51898"/>
    </source>
</evidence>
<keyword evidence="1" id="KW-0233">DNA recombination</keyword>
<feature type="compositionally biased region" description="Gly residues" evidence="2">
    <location>
        <begin position="85"/>
        <end position="97"/>
    </location>
</feature>
<dbReference type="SUPFAM" id="SSF56349">
    <property type="entry name" value="DNA breaking-rejoining enzymes"/>
    <property type="match status" value="1"/>
</dbReference>
<feature type="region of interest" description="Disordered" evidence="2">
    <location>
        <begin position="51"/>
        <end position="97"/>
    </location>
</feature>
<dbReference type="EMBL" id="JBHUFV010000022">
    <property type="protein sequence ID" value="MFD1932621.1"/>
    <property type="molecule type" value="Genomic_DNA"/>
</dbReference>
<protein>
    <submittedName>
        <fullName evidence="4">Tyrosine-type recombinase/integrase</fullName>
    </submittedName>
</protein>
<gene>
    <name evidence="4" type="ORF">ACFSKW_14155</name>
</gene>
<evidence type="ECO:0000256" key="2">
    <source>
        <dbReference type="SAM" id="MobiDB-lite"/>
    </source>
</evidence>
<evidence type="ECO:0000256" key="1">
    <source>
        <dbReference type="ARBA" id="ARBA00023172"/>
    </source>
</evidence>
<dbReference type="InterPro" id="IPR011010">
    <property type="entry name" value="DNA_brk_join_enz"/>
</dbReference>
<evidence type="ECO:0000313" key="5">
    <source>
        <dbReference type="Proteomes" id="UP001597368"/>
    </source>
</evidence>
<dbReference type="Gene3D" id="1.10.443.10">
    <property type="entry name" value="Intergrase catalytic core"/>
    <property type="match status" value="1"/>
</dbReference>
<dbReference type="InterPro" id="IPR013762">
    <property type="entry name" value="Integrase-like_cat_sf"/>
</dbReference>
<dbReference type="RefSeq" id="WP_379572683.1">
    <property type="nucleotide sequence ID" value="NZ_JBHUFV010000022.1"/>
</dbReference>
<comment type="caution">
    <text evidence="4">The sequence shown here is derived from an EMBL/GenBank/DDBJ whole genome shotgun (WGS) entry which is preliminary data.</text>
</comment>
<feature type="domain" description="Tyr recombinase" evidence="3">
    <location>
        <begin position="1"/>
        <end position="66"/>
    </location>
</feature>
<sequence length="97" mass="10499">MESILRQAGVRDARVRDARHTAAALLIEQGVHISVVQEILGHTRVTTIERYTRRHHADEGRERPHGLGPLGITATGTPERPSPGFGRGPLYCGGSGI</sequence>
<dbReference type="Pfam" id="PF00589">
    <property type="entry name" value="Phage_integrase"/>
    <property type="match status" value="1"/>
</dbReference>
<feature type="compositionally biased region" description="Basic and acidic residues" evidence="2">
    <location>
        <begin position="56"/>
        <end position="65"/>
    </location>
</feature>
<organism evidence="4 5">
    <name type="scientific">Nonomuraea mangrovi</name>
    <dbReference type="NCBI Taxonomy" id="2316207"/>
    <lineage>
        <taxon>Bacteria</taxon>
        <taxon>Bacillati</taxon>
        <taxon>Actinomycetota</taxon>
        <taxon>Actinomycetes</taxon>
        <taxon>Streptosporangiales</taxon>
        <taxon>Streptosporangiaceae</taxon>
        <taxon>Nonomuraea</taxon>
    </lineage>
</organism>
<reference evidence="5" key="1">
    <citation type="journal article" date="2019" name="Int. J. Syst. Evol. Microbiol.">
        <title>The Global Catalogue of Microorganisms (GCM) 10K type strain sequencing project: providing services to taxonomists for standard genome sequencing and annotation.</title>
        <authorList>
            <consortium name="The Broad Institute Genomics Platform"/>
            <consortium name="The Broad Institute Genome Sequencing Center for Infectious Disease"/>
            <person name="Wu L."/>
            <person name="Ma J."/>
        </authorList>
    </citation>
    <scope>NUCLEOTIDE SEQUENCE [LARGE SCALE GENOMIC DNA]</scope>
    <source>
        <strain evidence="5">ICMP 6774ER</strain>
    </source>
</reference>